<dbReference type="InterPro" id="IPR017926">
    <property type="entry name" value="GATASE"/>
</dbReference>
<keyword evidence="2" id="KW-0315">Glutamine amidotransferase</keyword>
<dbReference type="PROSITE" id="PS51273">
    <property type="entry name" value="GATASE_TYPE_1"/>
    <property type="match status" value="1"/>
</dbReference>
<dbReference type="AlphaFoldDB" id="A0A250DK24"/>
<dbReference type="GO" id="GO:0016740">
    <property type="term" value="F:transferase activity"/>
    <property type="evidence" value="ECO:0007669"/>
    <property type="project" value="UniProtKB-KW"/>
</dbReference>
<protein>
    <submittedName>
        <fullName evidence="2">Glutamine amidotransferase</fullName>
    </submittedName>
</protein>
<keyword evidence="2" id="KW-0808">Transferase</keyword>
<dbReference type="GO" id="GO:0005829">
    <property type="term" value="C:cytosol"/>
    <property type="evidence" value="ECO:0007669"/>
    <property type="project" value="TreeGrafter"/>
</dbReference>
<dbReference type="NCBIfam" id="NF005458">
    <property type="entry name" value="PRK07053.1"/>
    <property type="match status" value="1"/>
</dbReference>
<dbReference type="Pfam" id="PF00117">
    <property type="entry name" value="GATase"/>
    <property type="match status" value="1"/>
</dbReference>
<dbReference type="KEGG" id="vbo:CKY39_16925"/>
<dbReference type="Proteomes" id="UP000217154">
    <property type="component" value="Chromosome"/>
</dbReference>
<dbReference type="InterPro" id="IPR044992">
    <property type="entry name" value="ChyE-like"/>
</dbReference>
<organism evidence="2 3">
    <name type="scientific">Variovorax boronicumulans</name>
    <dbReference type="NCBI Taxonomy" id="436515"/>
    <lineage>
        <taxon>Bacteria</taxon>
        <taxon>Pseudomonadati</taxon>
        <taxon>Pseudomonadota</taxon>
        <taxon>Betaproteobacteria</taxon>
        <taxon>Burkholderiales</taxon>
        <taxon>Comamonadaceae</taxon>
        <taxon>Variovorax</taxon>
    </lineage>
</organism>
<evidence type="ECO:0000313" key="2">
    <source>
        <dbReference type="EMBL" id="ATA54700.1"/>
    </source>
</evidence>
<accession>A0A250DK24</accession>
<evidence type="ECO:0000313" key="3">
    <source>
        <dbReference type="Proteomes" id="UP000217154"/>
    </source>
</evidence>
<dbReference type="PANTHER" id="PTHR42695:SF5">
    <property type="entry name" value="GLUTAMINE AMIDOTRANSFERASE YLR126C-RELATED"/>
    <property type="match status" value="1"/>
</dbReference>
<dbReference type="Gene3D" id="3.40.50.880">
    <property type="match status" value="1"/>
</dbReference>
<dbReference type="PANTHER" id="PTHR42695">
    <property type="entry name" value="GLUTAMINE AMIDOTRANSFERASE YLR126C-RELATED"/>
    <property type="match status" value="1"/>
</dbReference>
<dbReference type="CDD" id="cd01741">
    <property type="entry name" value="GATase1_1"/>
    <property type="match status" value="1"/>
</dbReference>
<sequence length="230" mass="24663">MPCIALQHLAFEDLGRFANVLTQAGHAIDYRQAGPSALSADEWRHADLVVVLGGPIGAYDTATYPWLAEEIAGLRERLALQRPTLGLCLGAQLMARALGARVYPSGHTEIGWAPVDLSAAGRASCLAALDGEPVLHWHGDTFDLPPGAELLASTSRTPHQAFSHGRHALALQFHPEADPARIEPWLIGHHHELAAAGIDIPALRARSAELAEVRSDAATRMLTAWLDQLA</sequence>
<dbReference type="InterPro" id="IPR029062">
    <property type="entry name" value="Class_I_gatase-like"/>
</dbReference>
<dbReference type="EMBL" id="CP023284">
    <property type="protein sequence ID" value="ATA54700.1"/>
    <property type="molecule type" value="Genomic_DNA"/>
</dbReference>
<name>A0A250DK24_9BURK</name>
<dbReference type="SUPFAM" id="SSF52317">
    <property type="entry name" value="Class I glutamine amidotransferase-like"/>
    <property type="match status" value="1"/>
</dbReference>
<dbReference type="RefSeq" id="WP_095745253.1">
    <property type="nucleotide sequence ID" value="NZ_CP023284.1"/>
</dbReference>
<evidence type="ECO:0000259" key="1">
    <source>
        <dbReference type="Pfam" id="PF00117"/>
    </source>
</evidence>
<reference evidence="2 3" key="1">
    <citation type="submission" date="2017-09" db="EMBL/GenBank/DDBJ databases">
        <title>The diverse metabolic capabilities of V. boronicumulans make it an excellent choice for continued studies on novel biodegradation.</title>
        <authorList>
            <person name="Sun S."/>
        </authorList>
    </citation>
    <scope>NUCLEOTIDE SEQUENCE [LARGE SCALE GENOMIC DNA]</scope>
    <source>
        <strain evidence="2 3">J1</strain>
    </source>
</reference>
<proteinExistence type="predicted"/>
<gene>
    <name evidence="2" type="ORF">CKY39_16925</name>
</gene>
<feature type="domain" description="Glutamine amidotransferase" evidence="1">
    <location>
        <begin position="44"/>
        <end position="180"/>
    </location>
</feature>